<sequence length="1096" mass="124237">MVPTSLAGLPKQIRPRRPPARATAPVPTISSGSDLPPAALADPPPPPPMPIETSHNHFRVFRRYFGSLPSRDPEESLTLDSFTDTWTHTRPLPDEHDRDPLRPFGSQTAQDENAMSFAPFANISIFRCMRWLYTGSNRKTPGELNCLVREVFMAPEYQREHLVRFDANHENKRLDEHTATAGAFAAEDGWRNASVFIRLPKEGHQYASETDAPLFKIKNIFIRPFSEIQKKAATDREPGDAEDIEYVVAPVQIYSDSTHLANFGTASLWPIYLFFGSLSKYIRSRPNAFATHHLAYIVSLPATIQRVYQETYGVPASEAVLRFCKRELMNQIWHLLLDADFVQAYVHGILIECDKVVDMGMVRDMSAQGKNLRMDSHQVQYDIRAARQQIFERGAAPEGAAVEGILKSKSLTPVWSAFSEKLGPYGHDVYQMLMPDVMHEFELGVWKAVFMHLVRILIAAGGDRVQRLDMRFSRMPTFGRDTIRRFGSNISAMKKLAARDFENILQCAYFAFDGLLADLDPTYDRLIMKLLFVLATWHALAKLRLHSDPTLTFFEQLTQILGAVMRAFVRQVCSAYMTKELPSETLARQRRSAAKANARNAVPTELQAAKGPKIKHLNLKTYKYHRLGDYPGSIREHGTMDNTTTQPGELEHRCVKGFYAHTNKNTGFSWQIARHQRCQQYLNTQGGEPASHRANLRETRSRKKSRRARAVPACLPLHLPFEASEPLTPTSAKEHTQISEEQAYPINLASYLTDNHDDPSFHNFAAQLETHVFHCLEALAGRPTTPREPTPVELDAIRIDRGRLFLHKVMRVNYTSYDMRREQDSINPRTHPDIMMVAPPGSPHPYLYARVISIFHVNAYRVDPGDFEPPEKELLHVLWVRWYDFDTKLPSGFQHFRPHRLTLAALADEVFGFVSPDQVLRGVHIIPAERFGHSEAPSLPYRPFTGVPAPDSDVRTQAFDGAASGIPEVRKDNWKYYYISMWSDRDLFMRFLGGGIGHQESLHRLPPHSSDSDSAVDPTDFSADSGSMNTRHGIEDSQSDDEEPDDGYIASDLEDEGEQQPADSWEDADKEPDLGPEDGEGDDEMDEYEATNYASY</sequence>
<reference evidence="2" key="1">
    <citation type="journal article" date="2018" name="Genome Biol. Evol.">
        <title>Genomics and development of Lentinus tigrinus, a white-rot wood-decaying mushroom with dimorphic fruiting bodies.</title>
        <authorList>
            <person name="Wu B."/>
            <person name="Xu Z."/>
            <person name="Knudson A."/>
            <person name="Carlson A."/>
            <person name="Chen N."/>
            <person name="Kovaka S."/>
            <person name="LaButti K."/>
            <person name="Lipzen A."/>
            <person name="Pennachio C."/>
            <person name="Riley R."/>
            <person name="Schakwitz W."/>
            <person name="Umezawa K."/>
            <person name="Ohm R.A."/>
            <person name="Grigoriev I.V."/>
            <person name="Nagy L.G."/>
            <person name="Gibbons J."/>
            <person name="Hibbett D."/>
        </authorList>
    </citation>
    <scope>NUCLEOTIDE SEQUENCE [LARGE SCALE GENOMIC DNA]</scope>
    <source>
        <strain evidence="2">ALCF2SS1-6</strain>
    </source>
</reference>
<organism evidence="2 3">
    <name type="scientific">Lentinus tigrinus ALCF2SS1-6</name>
    <dbReference type="NCBI Taxonomy" id="1328759"/>
    <lineage>
        <taxon>Eukaryota</taxon>
        <taxon>Fungi</taxon>
        <taxon>Dikarya</taxon>
        <taxon>Basidiomycota</taxon>
        <taxon>Agaricomycotina</taxon>
        <taxon>Agaricomycetes</taxon>
        <taxon>Polyporales</taxon>
        <taxon>Polyporaceae</taxon>
        <taxon>Lentinus</taxon>
    </lineage>
</organism>
<accession>A0A5C2SJY8</accession>
<dbReference type="AlphaFoldDB" id="A0A5C2SJY8"/>
<feature type="region of interest" description="Disordered" evidence="1">
    <location>
        <begin position="84"/>
        <end position="110"/>
    </location>
</feature>
<feature type="compositionally biased region" description="Basic residues" evidence="1">
    <location>
        <begin position="700"/>
        <end position="709"/>
    </location>
</feature>
<feature type="region of interest" description="Disordered" evidence="1">
    <location>
        <begin position="1002"/>
        <end position="1096"/>
    </location>
</feature>
<dbReference type="EMBL" id="ML122256">
    <property type="protein sequence ID" value="RPD63598.1"/>
    <property type="molecule type" value="Genomic_DNA"/>
</dbReference>
<feature type="compositionally biased region" description="Basic and acidic residues" evidence="1">
    <location>
        <begin position="91"/>
        <end position="101"/>
    </location>
</feature>
<keyword evidence="3" id="KW-1185">Reference proteome</keyword>
<evidence type="ECO:0000313" key="3">
    <source>
        <dbReference type="Proteomes" id="UP000313359"/>
    </source>
</evidence>
<dbReference type="STRING" id="1328759.A0A5C2SJY8"/>
<proteinExistence type="predicted"/>
<protein>
    <submittedName>
        <fullName evidence="2">Uncharacterized protein</fullName>
    </submittedName>
</protein>
<feature type="region of interest" description="Disordered" evidence="1">
    <location>
        <begin position="685"/>
        <end position="709"/>
    </location>
</feature>
<feature type="compositionally biased region" description="Acidic residues" evidence="1">
    <location>
        <begin position="1037"/>
        <end position="1089"/>
    </location>
</feature>
<feature type="region of interest" description="Disordered" evidence="1">
    <location>
        <begin position="1"/>
        <end position="48"/>
    </location>
</feature>
<evidence type="ECO:0000256" key="1">
    <source>
        <dbReference type="SAM" id="MobiDB-lite"/>
    </source>
</evidence>
<evidence type="ECO:0000313" key="2">
    <source>
        <dbReference type="EMBL" id="RPD63598.1"/>
    </source>
</evidence>
<dbReference type="OrthoDB" id="2687259at2759"/>
<dbReference type="Proteomes" id="UP000313359">
    <property type="component" value="Unassembled WGS sequence"/>
</dbReference>
<name>A0A5C2SJY8_9APHY</name>
<gene>
    <name evidence="2" type="ORF">L227DRAFT_584613</name>
</gene>